<keyword evidence="2" id="KW-0378">Hydrolase</keyword>
<dbReference type="GO" id="GO:0004519">
    <property type="term" value="F:endonuclease activity"/>
    <property type="evidence" value="ECO:0007669"/>
    <property type="project" value="UniProtKB-KW"/>
</dbReference>
<reference evidence="2" key="2">
    <citation type="journal article" date="2018" name="Nat. Commun.">
        <title>Tailed giant Tupanvirus possesses the most complete translational apparatus of the known virosphere.</title>
        <authorList>
            <person name="Abrahao J."/>
            <person name="Silva L."/>
            <person name="Silva L.S."/>
            <person name="Khalil J.Y.B."/>
            <person name="Rodrigues R."/>
            <person name="Arantes T."/>
            <person name="Assis F."/>
            <person name="Boratto P."/>
            <person name="Andrade M."/>
            <person name="Kroon E.G."/>
            <person name="Ribeiro B."/>
            <person name="Bergier I."/>
            <person name="Seligmann H."/>
            <person name="Ghigo E."/>
            <person name="Colson P."/>
            <person name="Levasseur A."/>
            <person name="Kroemer G."/>
            <person name="Raoult D."/>
            <person name="La Scola B."/>
        </authorList>
    </citation>
    <scope>NUCLEOTIDE SEQUENCE [LARGE SCALE GENOMIC DNA]</scope>
    <source>
        <strain evidence="2">Soda lake</strain>
    </source>
</reference>
<sequence length="273" mass="32103">MFKILNLNVFRGFHTQTHKTYKWEYRRDLIINLVKHIFPDIILFQECNQLQSDESMEKFMTFLPEYRYSIYYSHQNFYRSRALIIAYNPNKVFKIQEVTKWLSDTPDIPSDTWGTDGDDFGRLIVGNQFVVVNNENTNKSFWVFNTHFDVNPTSIAKSINLVPPLVNKLSGGEPKVIVAGDFNTDSTNLVKSFNNAGFSEYSNNFETHDYVPLNFTFVGKRNDKGILDDFMYLDHVFGKGIDKYDVYCPYTWEYIRDEYIVSDHLPILFVFEV</sequence>
<evidence type="ECO:0000313" key="2">
    <source>
        <dbReference type="EMBL" id="QKU35228.1"/>
    </source>
</evidence>
<dbReference type="RefSeq" id="YP_010781886.1">
    <property type="nucleotide sequence ID" value="NC_075039.1"/>
</dbReference>
<protein>
    <submittedName>
        <fullName evidence="2">Putative endonuclease/exonuclease/phosphatase</fullName>
    </submittedName>
</protein>
<dbReference type="InterPro" id="IPR050410">
    <property type="entry name" value="CCR4/nocturin_mRNA_transcr"/>
</dbReference>
<proteinExistence type="predicted"/>
<name>A0A6N1NUR6_9VIRU</name>
<dbReference type="KEGG" id="vg:80518650"/>
<dbReference type="PANTHER" id="PTHR12121:SF36">
    <property type="entry name" value="ENDONUCLEASE_EXONUCLEASE_PHOSPHATASE DOMAIN-CONTAINING PROTEIN"/>
    <property type="match status" value="1"/>
</dbReference>
<dbReference type="GeneID" id="80518650"/>
<dbReference type="InterPro" id="IPR005135">
    <property type="entry name" value="Endo/exonuclease/phosphatase"/>
</dbReference>
<dbReference type="SUPFAM" id="SSF56219">
    <property type="entry name" value="DNase I-like"/>
    <property type="match status" value="1"/>
</dbReference>
<dbReference type="Gene3D" id="3.60.10.10">
    <property type="entry name" value="Endonuclease/exonuclease/phosphatase"/>
    <property type="match status" value="1"/>
</dbReference>
<organism evidence="2">
    <name type="scientific">Tupanvirus soda lake</name>
    <dbReference type="NCBI Taxonomy" id="2126985"/>
    <lineage>
        <taxon>Viruses</taxon>
        <taxon>Varidnaviria</taxon>
        <taxon>Bamfordvirae</taxon>
        <taxon>Nucleocytoviricota</taxon>
        <taxon>Megaviricetes</taxon>
        <taxon>Imitervirales</taxon>
        <taxon>Mimiviridae</taxon>
        <taxon>Megamimivirinae</taxon>
        <taxon>Tupanvirus</taxon>
        <taxon>Tupanvirus salinum</taxon>
    </lineage>
</organism>
<reference evidence="2" key="1">
    <citation type="submission" date="2017-01" db="EMBL/GenBank/DDBJ databases">
        <authorList>
            <person name="Assis F.L."/>
            <person name="Abrahao J.S."/>
            <person name="Silva L."/>
            <person name="Khalil J.B."/>
            <person name="Rodrigues R."/>
            <person name="Silva L.S."/>
            <person name="Arantes T."/>
            <person name="Boratto P."/>
            <person name="Andrade M."/>
            <person name="Kroon E.G."/>
            <person name="Ribeiro B."/>
            <person name="Bergier I."/>
            <person name="Seligmann H."/>
            <person name="Ghigo E."/>
            <person name="Colson P."/>
            <person name="Levasseur A."/>
            <person name="Raoult D."/>
            <person name="Scola B.L."/>
        </authorList>
    </citation>
    <scope>NUCLEOTIDE SEQUENCE</scope>
    <source>
        <strain evidence="2">Soda lake</strain>
    </source>
</reference>
<dbReference type="PANTHER" id="PTHR12121">
    <property type="entry name" value="CARBON CATABOLITE REPRESSOR PROTEIN 4"/>
    <property type="match status" value="1"/>
</dbReference>
<keyword evidence="2" id="KW-0255">Endonuclease</keyword>
<dbReference type="EMBL" id="KY523104">
    <property type="protein sequence ID" value="QKU35228.1"/>
    <property type="molecule type" value="Genomic_DNA"/>
</dbReference>
<dbReference type="GO" id="GO:0000175">
    <property type="term" value="F:3'-5'-RNA exonuclease activity"/>
    <property type="evidence" value="ECO:0007669"/>
    <property type="project" value="TreeGrafter"/>
</dbReference>
<keyword evidence="2" id="KW-0540">Nuclease</keyword>
<accession>A0A6N1NUR6</accession>
<evidence type="ECO:0000259" key="1">
    <source>
        <dbReference type="Pfam" id="PF03372"/>
    </source>
</evidence>
<dbReference type="Pfam" id="PF03372">
    <property type="entry name" value="Exo_endo_phos"/>
    <property type="match status" value="1"/>
</dbReference>
<dbReference type="InterPro" id="IPR036691">
    <property type="entry name" value="Endo/exonu/phosph_ase_sf"/>
</dbReference>
<keyword evidence="2" id="KW-0269">Exonuclease</keyword>
<feature type="domain" description="Endonuclease/exonuclease/phosphatase" evidence="1">
    <location>
        <begin position="12"/>
        <end position="264"/>
    </location>
</feature>